<protein>
    <submittedName>
        <fullName evidence="3">Uncharacterized protein</fullName>
    </submittedName>
</protein>
<organism evidence="2 3">
    <name type="scientific">Mesorhabditis belari</name>
    <dbReference type="NCBI Taxonomy" id="2138241"/>
    <lineage>
        <taxon>Eukaryota</taxon>
        <taxon>Metazoa</taxon>
        <taxon>Ecdysozoa</taxon>
        <taxon>Nematoda</taxon>
        <taxon>Chromadorea</taxon>
        <taxon>Rhabditida</taxon>
        <taxon>Rhabditina</taxon>
        <taxon>Rhabditomorpha</taxon>
        <taxon>Rhabditoidea</taxon>
        <taxon>Rhabditidae</taxon>
        <taxon>Mesorhabditinae</taxon>
        <taxon>Mesorhabditis</taxon>
    </lineage>
</organism>
<feature type="compositionally biased region" description="Polar residues" evidence="1">
    <location>
        <begin position="10"/>
        <end position="24"/>
    </location>
</feature>
<proteinExistence type="predicted"/>
<dbReference type="AlphaFoldDB" id="A0AAF3FG06"/>
<keyword evidence="2" id="KW-1185">Reference proteome</keyword>
<sequence>MPKKSHVVNVKNSGESTHVSNASFLDNEERDALGGSGSGKVLCTQKSMEEVGSTLQDHGWNEIRAQHTENHSAFAKRM</sequence>
<feature type="region of interest" description="Disordered" evidence="1">
    <location>
        <begin position="1"/>
        <end position="38"/>
    </location>
</feature>
<accession>A0AAF3FG06</accession>
<dbReference type="WBParaSite" id="MBELARI_LOCUS5577">
    <property type="protein sequence ID" value="MBELARI_LOCUS5577"/>
    <property type="gene ID" value="MBELARI_LOCUS5577"/>
</dbReference>
<evidence type="ECO:0000256" key="1">
    <source>
        <dbReference type="SAM" id="MobiDB-lite"/>
    </source>
</evidence>
<reference evidence="3" key="1">
    <citation type="submission" date="2024-02" db="UniProtKB">
        <authorList>
            <consortium name="WormBaseParasite"/>
        </authorList>
    </citation>
    <scope>IDENTIFICATION</scope>
</reference>
<evidence type="ECO:0000313" key="2">
    <source>
        <dbReference type="Proteomes" id="UP000887575"/>
    </source>
</evidence>
<dbReference type="Proteomes" id="UP000887575">
    <property type="component" value="Unassembled WGS sequence"/>
</dbReference>
<evidence type="ECO:0000313" key="3">
    <source>
        <dbReference type="WBParaSite" id="MBELARI_LOCUS5577"/>
    </source>
</evidence>
<name>A0AAF3FG06_9BILA</name>